<dbReference type="InterPro" id="IPR054076">
    <property type="entry name" value="ZUO1-like_ZHD"/>
</dbReference>
<dbReference type="InterPro" id="IPR044634">
    <property type="entry name" value="Zuotin/DnaJC2"/>
</dbReference>
<dbReference type="Pfam" id="PF16717">
    <property type="entry name" value="RAC_head"/>
    <property type="match status" value="1"/>
</dbReference>
<dbReference type="SMART" id="SM00717">
    <property type="entry name" value="SANT"/>
    <property type="match status" value="2"/>
</dbReference>
<keyword evidence="7" id="KW-0539">Nucleus</keyword>
<dbReference type="CDD" id="cd00167">
    <property type="entry name" value="SANT"/>
    <property type="match status" value="1"/>
</dbReference>
<dbReference type="PANTHER" id="PTHR43999">
    <property type="entry name" value="DNAJ HOMOLOG SUBFAMILY C MEMBER 2"/>
    <property type="match status" value="1"/>
</dbReference>
<dbReference type="EMBL" id="JBFDAA010000008">
    <property type="protein sequence ID" value="KAL1129637.1"/>
    <property type="molecule type" value="Genomic_DNA"/>
</dbReference>
<feature type="non-terminal residue" evidence="12">
    <location>
        <position position="1"/>
    </location>
</feature>
<dbReference type="InterPro" id="IPR009057">
    <property type="entry name" value="Homeodomain-like_sf"/>
</dbReference>
<dbReference type="InterPro" id="IPR001005">
    <property type="entry name" value="SANT/Myb"/>
</dbReference>
<evidence type="ECO:0000259" key="11">
    <source>
        <dbReference type="PROSITE" id="PS51293"/>
    </source>
</evidence>
<dbReference type="InterPro" id="IPR001623">
    <property type="entry name" value="DnaJ_domain"/>
</dbReference>
<protein>
    <recommendedName>
        <fullName evidence="14">DnaJ homolog subfamily C member 2</fullName>
    </recommendedName>
</protein>
<evidence type="ECO:0000256" key="3">
    <source>
        <dbReference type="ARBA" id="ARBA00022490"/>
    </source>
</evidence>
<evidence type="ECO:0008006" key="14">
    <source>
        <dbReference type="Google" id="ProtNLM"/>
    </source>
</evidence>
<comment type="caution">
    <text evidence="12">The sequence shown here is derived from an EMBL/GenBank/DDBJ whole genome shotgun (WGS) entry which is preliminary data.</text>
</comment>
<name>A0ABD0YSY8_9HEMI</name>
<evidence type="ECO:0000256" key="4">
    <source>
        <dbReference type="ARBA" id="ARBA00022737"/>
    </source>
</evidence>
<evidence type="ECO:0000256" key="5">
    <source>
        <dbReference type="ARBA" id="ARBA00023159"/>
    </source>
</evidence>
<reference evidence="12 13" key="1">
    <citation type="submission" date="2024-07" db="EMBL/GenBank/DDBJ databases">
        <title>Chromosome-level genome assembly of the water stick insect Ranatra chinensis (Heteroptera: Nepidae).</title>
        <authorList>
            <person name="Liu X."/>
        </authorList>
    </citation>
    <scope>NUCLEOTIDE SEQUENCE [LARGE SCALE GENOMIC DNA]</scope>
    <source>
        <strain evidence="12">Cailab_2021Rc</strain>
        <tissue evidence="12">Muscle</tissue>
    </source>
</reference>
<dbReference type="Gene3D" id="1.10.287.110">
    <property type="entry name" value="DnaJ domain"/>
    <property type="match status" value="1"/>
</dbReference>
<evidence type="ECO:0000256" key="6">
    <source>
        <dbReference type="ARBA" id="ARBA00023186"/>
    </source>
</evidence>
<keyword evidence="4" id="KW-0677">Repeat</keyword>
<dbReference type="PROSITE" id="PS00636">
    <property type="entry name" value="DNAJ_1"/>
    <property type="match status" value="1"/>
</dbReference>
<feature type="coiled-coil region" evidence="8">
    <location>
        <begin position="278"/>
        <end position="327"/>
    </location>
</feature>
<dbReference type="InterPro" id="IPR032003">
    <property type="entry name" value="RAC_head"/>
</dbReference>
<dbReference type="PANTHER" id="PTHR43999:SF1">
    <property type="entry name" value="DNAJ HOMOLOG SUBFAMILY C MEMBER 2"/>
    <property type="match status" value="1"/>
</dbReference>
<gene>
    <name evidence="12" type="ORF">AAG570_012582</name>
</gene>
<evidence type="ECO:0000313" key="12">
    <source>
        <dbReference type="EMBL" id="KAL1129637.1"/>
    </source>
</evidence>
<feature type="domain" description="J" evidence="9">
    <location>
        <begin position="1"/>
        <end position="49"/>
    </location>
</feature>
<keyword evidence="3" id="KW-0963">Cytoplasm</keyword>
<dbReference type="SUPFAM" id="SSF46565">
    <property type="entry name" value="Chaperone J-domain"/>
    <property type="match status" value="1"/>
</dbReference>
<dbReference type="Gene3D" id="1.10.8.840">
    <property type="entry name" value="Ribosome-associated complex head domain"/>
    <property type="match status" value="1"/>
</dbReference>
<dbReference type="InterPro" id="IPR018253">
    <property type="entry name" value="DnaJ_domain_CS"/>
</dbReference>
<keyword evidence="8" id="KW-0175">Coiled coil</keyword>
<dbReference type="CDD" id="cd06257">
    <property type="entry name" value="DnaJ"/>
    <property type="match status" value="1"/>
</dbReference>
<dbReference type="PROSITE" id="PS51293">
    <property type="entry name" value="SANT"/>
    <property type="match status" value="1"/>
</dbReference>
<evidence type="ECO:0000313" key="13">
    <source>
        <dbReference type="Proteomes" id="UP001558652"/>
    </source>
</evidence>
<keyword evidence="6" id="KW-0143">Chaperone</keyword>
<feature type="domain" description="SANT" evidence="11">
    <location>
        <begin position="443"/>
        <end position="498"/>
    </location>
</feature>
<dbReference type="Pfam" id="PF00249">
    <property type="entry name" value="Myb_DNA-binding"/>
    <property type="match status" value="1"/>
</dbReference>
<keyword evidence="5" id="KW-0010">Activator</keyword>
<organism evidence="12 13">
    <name type="scientific">Ranatra chinensis</name>
    <dbReference type="NCBI Taxonomy" id="642074"/>
    <lineage>
        <taxon>Eukaryota</taxon>
        <taxon>Metazoa</taxon>
        <taxon>Ecdysozoa</taxon>
        <taxon>Arthropoda</taxon>
        <taxon>Hexapoda</taxon>
        <taxon>Insecta</taxon>
        <taxon>Pterygota</taxon>
        <taxon>Neoptera</taxon>
        <taxon>Paraneoptera</taxon>
        <taxon>Hemiptera</taxon>
        <taxon>Heteroptera</taxon>
        <taxon>Panheteroptera</taxon>
        <taxon>Nepomorpha</taxon>
        <taxon>Nepidae</taxon>
        <taxon>Ranatrinae</taxon>
        <taxon>Ranatra</taxon>
    </lineage>
</organism>
<dbReference type="InterPro" id="IPR042569">
    <property type="entry name" value="RAC_head_sf"/>
</dbReference>
<dbReference type="Proteomes" id="UP001558652">
    <property type="component" value="Unassembled WGS sequence"/>
</dbReference>
<dbReference type="GO" id="GO:0005634">
    <property type="term" value="C:nucleus"/>
    <property type="evidence" value="ECO:0007669"/>
    <property type="project" value="UniProtKB-SubCell"/>
</dbReference>
<evidence type="ECO:0000256" key="8">
    <source>
        <dbReference type="SAM" id="Coils"/>
    </source>
</evidence>
<feature type="coiled-coil region" evidence="8">
    <location>
        <begin position="377"/>
        <end position="410"/>
    </location>
</feature>
<feature type="domain" description="Myb-like" evidence="10">
    <location>
        <begin position="447"/>
        <end position="494"/>
    </location>
</feature>
<dbReference type="InterPro" id="IPR036869">
    <property type="entry name" value="J_dom_sf"/>
</dbReference>
<dbReference type="Gene3D" id="1.10.10.60">
    <property type="entry name" value="Homeodomain-like"/>
    <property type="match status" value="2"/>
</dbReference>
<proteinExistence type="predicted"/>
<keyword evidence="13" id="KW-1185">Reference proteome</keyword>
<dbReference type="FunFam" id="1.10.10.60:FF:000180">
    <property type="entry name" value="DnaJ (Hsp40) homolog, subfamily C, member 2"/>
    <property type="match status" value="1"/>
</dbReference>
<evidence type="ECO:0000259" key="9">
    <source>
        <dbReference type="PROSITE" id="PS50076"/>
    </source>
</evidence>
<evidence type="ECO:0000256" key="7">
    <source>
        <dbReference type="ARBA" id="ARBA00023242"/>
    </source>
</evidence>
<dbReference type="PROSITE" id="PS50090">
    <property type="entry name" value="MYB_LIKE"/>
    <property type="match status" value="1"/>
</dbReference>
<feature type="coiled-coil region" evidence="8">
    <location>
        <begin position="184"/>
        <end position="232"/>
    </location>
</feature>
<accession>A0ABD0YSY8</accession>
<evidence type="ECO:0000259" key="10">
    <source>
        <dbReference type="PROSITE" id="PS50090"/>
    </source>
</evidence>
<sequence>RQRVLRHHPDKRKAKGELVNRGEDYFACITKAWEILGDKDKRKSYDSVDPYFDDSIPINNEHNRNNFFEVFGPVFKLNARWSEKKPVPLLGGPDDSRDLVDNFYRFWYNYESWREFSYEDEESKDRAQDRDERRWIERQNKSVRAKKKKEEMIRLRNLVDQAYNLDPRIAKFKSDDKAKKEAYKKAKANAAREKQLQIEKAQKEEDDRLKKEKIEEEAAKKAKQIAMKAEREAQKKHLRKERKLLRDICKSNCYFTTDPNICVQYMEHIEKMCEVFTVKDLENDSFRLEELNNDLKIRGKDAFEEKIAEVEKKLEEERQRLINSGQKQDVNGHMNGSGQTAWPQAQINLLIKAVNLFPAGTSQRWEVVANFINQHSKNSIDRTAKEVLSKAKELQNNDDYSHQLKKAANQKAYQVFEKEKKAHTVVEEVETSQRFESVAEQQGINLPWTAEEQKLLEQALKTYPSSRGDRWDQIAACIPTRSKKDCMKRYKELVEMVKAKKAIEKNVKAETKKAQ</sequence>
<dbReference type="Pfam" id="PF21884">
    <property type="entry name" value="ZUO1-like_ZHD"/>
    <property type="match status" value="1"/>
</dbReference>
<evidence type="ECO:0000256" key="1">
    <source>
        <dbReference type="ARBA" id="ARBA00004123"/>
    </source>
</evidence>
<evidence type="ECO:0000256" key="2">
    <source>
        <dbReference type="ARBA" id="ARBA00004496"/>
    </source>
</evidence>
<dbReference type="AlphaFoldDB" id="A0ABD0YSY8"/>
<dbReference type="Pfam" id="PF00226">
    <property type="entry name" value="DnaJ"/>
    <property type="match status" value="1"/>
</dbReference>
<dbReference type="Pfam" id="PF23082">
    <property type="entry name" value="Myb_DNA-binding_2"/>
    <property type="match status" value="1"/>
</dbReference>
<dbReference type="GO" id="GO:0005737">
    <property type="term" value="C:cytoplasm"/>
    <property type="evidence" value="ECO:0007669"/>
    <property type="project" value="UniProtKB-SubCell"/>
</dbReference>
<dbReference type="SUPFAM" id="SSF46689">
    <property type="entry name" value="Homeodomain-like"/>
    <property type="match status" value="1"/>
</dbReference>
<dbReference type="InterPro" id="IPR017884">
    <property type="entry name" value="SANT_dom"/>
</dbReference>
<dbReference type="PROSITE" id="PS50076">
    <property type="entry name" value="DNAJ_2"/>
    <property type="match status" value="1"/>
</dbReference>
<comment type="subcellular location">
    <subcellularLocation>
        <location evidence="2">Cytoplasm</location>
    </subcellularLocation>
    <subcellularLocation>
        <location evidence="1">Nucleus</location>
    </subcellularLocation>
</comment>